<dbReference type="GO" id="GO:0045040">
    <property type="term" value="P:protein insertion into mitochondrial outer membrane"/>
    <property type="evidence" value="ECO:0007669"/>
    <property type="project" value="TreeGrafter"/>
</dbReference>
<evidence type="ECO:0000259" key="6">
    <source>
        <dbReference type="Pfam" id="PF01103"/>
    </source>
</evidence>
<evidence type="ECO:0000256" key="4">
    <source>
        <dbReference type="ARBA" id="ARBA00022692"/>
    </source>
</evidence>
<feature type="domain" description="Bacterial surface antigen (D15)" evidence="6">
    <location>
        <begin position="224"/>
        <end position="408"/>
    </location>
</feature>
<dbReference type="Proteomes" id="UP001208570">
    <property type="component" value="Unassembled WGS sequence"/>
</dbReference>
<evidence type="ECO:0000256" key="5">
    <source>
        <dbReference type="ARBA" id="ARBA00023136"/>
    </source>
</evidence>
<dbReference type="GO" id="GO:0033108">
    <property type="term" value="P:mitochondrial respiratory chain complex assembly"/>
    <property type="evidence" value="ECO:0007669"/>
    <property type="project" value="TreeGrafter"/>
</dbReference>
<evidence type="ECO:0000256" key="1">
    <source>
        <dbReference type="ARBA" id="ARBA00004374"/>
    </source>
</evidence>
<organism evidence="7 8">
    <name type="scientific">Paralvinella palmiformis</name>
    <dbReference type="NCBI Taxonomy" id="53620"/>
    <lineage>
        <taxon>Eukaryota</taxon>
        <taxon>Metazoa</taxon>
        <taxon>Spiralia</taxon>
        <taxon>Lophotrochozoa</taxon>
        <taxon>Annelida</taxon>
        <taxon>Polychaeta</taxon>
        <taxon>Sedentaria</taxon>
        <taxon>Canalipalpata</taxon>
        <taxon>Terebellida</taxon>
        <taxon>Terebelliformia</taxon>
        <taxon>Alvinellidae</taxon>
        <taxon>Paralvinella</taxon>
    </lineage>
</organism>
<dbReference type="PANTHER" id="PTHR12815:SF18">
    <property type="entry name" value="SORTING AND ASSEMBLY MACHINERY COMPONENT 50 HOMOLOG"/>
    <property type="match status" value="1"/>
</dbReference>
<gene>
    <name evidence="7" type="ORF">LSH36_308g02016</name>
</gene>
<protein>
    <recommendedName>
        <fullName evidence="6">Bacterial surface antigen (D15) domain-containing protein</fullName>
    </recommendedName>
</protein>
<comment type="subcellular location">
    <subcellularLocation>
        <location evidence="1">Mitochondrion outer membrane</location>
        <topology evidence="1">Multi-pass membrane protein</topology>
    </subcellularLocation>
</comment>
<dbReference type="InterPro" id="IPR000184">
    <property type="entry name" value="Bac_surfAg_D15"/>
</dbReference>
<dbReference type="Pfam" id="PF01103">
    <property type="entry name" value="Omp85"/>
    <property type="match status" value="1"/>
</dbReference>
<dbReference type="AlphaFoldDB" id="A0AAD9N2I9"/>
<keyword evidence="8" id="KW-1185">Reference proteome</keyword>
<evidence type="ECO:0000256" key="3">
    <source>
        <dbReference type="ARBA" id="ARBA00022452"/>
    </source>
</evidence>
<evidence type="ECO:0000313" key="8">
    <source>
        <dbReference type="Proteomes" id="UP001208570"/>
    </source>
</evidence>
<proteinExistence type="inferred from homology"/>
<sequence length="409" mass="45016">MFPSGEGTTVQKIYVDGLKRTKNDIVVKHMKPIYTARNFEEMILKSQQARTVLQRLGLFKQVRIGIDISRGPAALPDGYEVTFDVSEPSAITGSVSTMVGTNDGSVLFSVRMPNVFGRGEKINTEYAYGTKNAVGLGLTFTKPIKGDPNLIYQASVFQNIGEFPWSSYKELDRGVVSELLFSSMLGHHSLRWEGVWRDLSCLSRSVAFAVREQCGHTVKSSLKELAGVGGDIHFWKTDAEIQYNVPLIYDSVLQFCAAGGIMEPLRPGSKFTISDRFFIGGPLTLRGFNFKGAGPNQDGSALGADTYWTAGLHLYTPLPFRPGRGGFGDYFRLHGFLNAGNLADTSLKQGYKQMLSNLAHDLRWSYGVGVVARIGGIARLELNYCWPMRVQSGDSLNPGLQFGIGIHFL</sequence>
<dbReference type="InterPro" id="IPR039910">
    <property type="entry name" value="D15-like"/>
</dbReference>
<dbReference type="GO" id="GO:0005741">
    <property type="term" value="C:mitochondrial outer membrane"/>
    <property type="evidence" value="ECO:0007669"/>
    <property type="project" value="UniProtKB-SubCell"/>
</dbReference>
<comment type="caution">
    <text evidence="7">The sequence shown here is derived from an EMBL/GenBank/DDBJ whole genome shotgun (WGS) entry which is preliminary data.</text>
</comment>
<dbReference type="EMBL" id="JAODUP010000308">
    <property type="protein sequence ID" value="KAK2153083.1"/>
    <property type="molecule type" value="Genomic_DNA"/>
</dbReference>
<keyword evidence="5" id="KW-0472">Membrane</keyword>
<accession>A0AAD9N2I9</accession>
<keyword evidence="4" id="KW-0812">Transmembrane</keyword>
<evidence type="ECO:0000313" key="7">
    <source>
        <dbReference type="EMBL" id="KAK2153083.1"/>
    </source>
</evidence>
<dbReference type="Gene3D" id="2.40.160.50">
    <property type="entry name" value="membrane protein fhac: a member of the omp85/tpsb transporter family"/>
    <property type="match status" value="1"/>
</dbReference>
<evidence type="ECO:0000256" key="2">
    <source>
        <dbReference type="ARBA" id="ARBA00010913"/>
    </source>
</evidence>
<comment type="similarity">
    <text evidence="2">Belongs to the SAM50/omp85 family.</text>
</comment>
<keyword evidence="3" id="KW-1134">Transmembrane beta strand</keyword>
<name>A0AAD9N2I9_9ANNE</name>
<reference evidence="7" key="1">
    <citation type="journal article" date="2023" name="Mol. Biol. Evol.">
        <title>Third-Generation Sequencing Reveals the Adaptive Role of the Epigenome in Three Deep-Sea Polychaetes.</title>
        <authorList>
            <person name="Perez M."/>
            <person name="Aroh O."/>
            <person name="Sun Y."/>
            <person name="Lan Y."/>
            <person name="Juniper S.K."/>
            <person name="Young C.R."/>
            <person name="Angers B."/>
            <person name="Qian P.Y."/>
        </authorList>
    </citation>
    <scope>NUCLEOTIDE SEQUENCE</scope>
    <source>
        <strain evidence="7">P08H-3</strain>
    </source>
</reference>
<dbReference type="PANTHER" id="PTHR12815">
    <property type="entry name" value="SORTING AND ASSEMBLY MACHINERY SAMM50 PROTEIN FAMILY MEMBER"/>
    <property type="match status" value="1"/>
</dbReference>